<name>A0A5B7HHR1_PORTR</name>
<proteinExistence type="predicted"/>
<dbReference type="EMBL" id="VSRR010029843">
    <property type="protein sequence ID" value="MPC69693.1"/>
    <property type="molecule type" value="Genomic_DNA"/>
</dbReference>
<dbReference type="AlphaFoldDB" id="A0A5B7HHR1"/>
<protein>
    <submittedName>
        <fullName evidence="1">Uncharacterized protein</fullName>
    </submittedName>
</protein>
<dbReference type="Proteomes" id="UP000324222">
    <property type="component" value="Unassembled WGS sequence"/>
</dbReference>
<evidence type="ECO:0000313" key="1">
    <source>
        <dbReference type="EMBL" id="MPC69693.1"/>
    </source>
</evidence>
<keyword evidence="2" id="KW-1185">Reference proteome</keyword>
<evidence type="ECO:0000313" key="2">
    <source>
        <dbReference type="Proteomes" id="UP000324222"/>
    </source>
</evidence>
<comment type="caution">
    <text evidence="1">The sequence shown here is derived from an EMBL/GenBank/DDBJ whole genome shotgun (WGS) entry which is preliminary data.</text>
</comment>
<sequence>MPVYRGWESVCWSSLLRIPNGATAAFPGDYNTSKCHRTTSGSATRTAQKPHDTRTAVVAAGKARYLTHRFFNSMWVDSVAENYIFVSGGAHEHSTSSVHSGVASVIESHLSTL</sequence>
<organism evidence="1 2">
    <name type="scientific">Portunus trituberculatus</name>
    <name type="common">Swimming crab</name>
    <name type="synonym">Neptunus trituberculatus</name>
    <dbReference type="NCBI Taxonomy" id="210409"/>
    <lineage>
        <taxon>Eukaryota</taxon>
        <taxon>Metazoa</taxon>
        <taxon>Ecdysozoa</taxon>
        <taxon>Arthropoda</taxon>
        <taxon>Crustacea</taxon>
        <taxon>Multicrustacea</taxon>
        <taxon>Malacostraca</taxon>
        <taxon>Eumalacostraca</taxon>
        <taxon>Eucarida</taxon>
        <taxon>Decapoda</taxon>
        <taxon>Pleocyemata</taxon>
        <taxon>Brachyura</taxon>
        <taxon>Eubrachyura</taxon>
        <taxon>Portunoidea</taxon>
        <taxon>Portunidae</taxon>
        <taxon>Portuninae</taxon>
        <taxon>Portunus</taxon>
    </lineage>
</organism>
<gene>
    <name evidence="1" type="ORF">E2C01_063924</name>
</gene>
<accession>A0A5B7HHR1</accession>
<reference evidence="1 2" key="1">
    <citation type="submission" date="2019-05" db="EMBL/GenBank/DDBJ databases">
        <title>Another draft genome of Portunus trituberculatus and its Hox gene families provides insights of decapod evolution.</title>
        <authorList>
            <person name="Jeong J.-H."/>
            <person name="Song I."/>
            <person name="Kim S."/>
            <person name="Choi T."/>
            <person name="Kim D."/>
            <person name="Ryu S."/>
            <person name="Kim W."/>
        </authorList>
    </citation>
    <scope>NUCLEOTIDE SEQUENCE [LARGE SCALE GENOMIC DNA]</scope>
    <source>
        <tissue evidence="1">Muscle</tissue>
    </source>
</reference>